<name>A0A9P9YWK3_9MUSC</name>
<protein>
    <submittedName>
        <fullName evidence="1">Uncharacterized protein</fullName>
    </submittedName>
</protein>
<accession>A0A9P9YWK3</accession>
<organism evidence="1 2">
    <name type="scientific">Drosophila gunungcola</name>
    <name type="common">fruit fly</name>
    <dbReference type="NCBI Taxonomy" id="103775"/>
    <lineage>
        <taxon>Eukaryota</taxon>
        <taxon>Metazoa</taxon>
        <taxon>Ecdysozoa</taxon>
        <taxon>Arthropoda</taxon>
        <taxon>Hexapoda</taxon>
        <taxon>Insecta</taxon>
        <taxon>Pterygota</taxon>
        <taxon>Neoptera</taxon>
        <taxon>Endopterygota</taxon>
        <taxon>Diptera</taxon>
        <taxon>Brachycera</taxon>
        <taxon>Muscomorpha</taxon>
        <taxon>Ephydroidea</taxon>
        <taxon>Drosophilidae</taxon>
        <taxon>Drosophila</taxon>
        <taxon>Sophophora</taxon>
    </lineage>
</organism>
<gene>
    <name evidence="1" type="ORF">M5D96_000544</name>
</gene>
<evidence type="ECO:0000313" key="1">
    <source>
        <dbReference type="EMBL" id="KAI8044386.1"/>
    </source>
</evidence>
<comment type="caution">
    <text evidence="1">The sequence shown here is derived from an EMBL/GenBank/DDBJ whole genome shotgun (WGS) entry which is preliminary data.</text>
</comment>
<reference evidence="1" key="1">
    <citation type="journal article" date="2023" name="Genome Biol. Evol.">
        <title>Long-read-based Genome Assembly of Drosophila gunungcola Reveals Fewer Chemosensory Genes in Flower-breeding Species.</title>
        <authorList>
            <person name="Negi A."/>
            <person name="Liao B.Y."/>
            <person name="Yeh S.D."/>
        </authorList>
    </citation>
    <scope>NUCLEOTIDE SEQUENCE</scope>
    <source>
        <strain evidence="1">Sukarami</strain>
    </source>
</reference>
<sequence>MCALQRLPPRPAALCDVQGAHAAGDNAIFATGPLQAEEPRLSFVLRTQRCDSRERQLQAKVNQLQSAKCVMCLVYVCVWALIWQISW</sequence>
<keyword evidence="2" id="KW-1185">Reference proteome</keyword>
<dbReference type="AlphaFoldDB" id="A0A9P9YWK3"/>
<dbReference type="Proteomes" id="UP001059596">
    <property type="component" value="Chromosome 3R"/>
</dbReference>
<dbReference type="EMBL" id="JAMKOV010000001">
    <property type="protein sequence ID" value="KAI8044386.1"/>
    <property type="molecule type" value="Genomic_DNA"/>
</dbReference>
<evidence type="ECO:0000313" key="2">
    <source>
        <dbReference type="Proteomes" id="UP001059596"/>
    </source>
</evidence>
<proteinExistence type="predicted"/>